<dbReference type="HOGENOM" id="CLU_1255919_0_0_1"/>
<dbReference type="VEuPathDB" id="FungiDB:CC1G_15395"/>
<name>D6RQS5_COPC7</name>
<sequence>MPPAFTPSSPSFTLTSSRHSSRHSTGGMHHVIDRFARENVIADSTMLPALTRRLKAVQDFVGRVHGVLATLENLGVLTLPRNSAIILPGPSDPPGERIDRLSIRVTAAERYAQSIDDLFNELGHNMLKLSNESEREAVISAIIQCSLFSRSVPSETTFHEYCLYFRDLMANAHPNIEQDKQLCVLEMRYCDVQRQCSDIFMAFNLLQVKAERESTLSPRL</sequence>
<dbReference type="InParanoid" id="D6RQS5"/>
<proteinExistence type="predicted"/>
<protein>
    <submittedName>
        <fullName evidence="2">Uncharacterized protein</fullName>
    </submittedName>
</protein>
<reference evidence="2 3" key="1">
    <citation type="journal article" date="2010" name="Proc. Natl. Acad. Sci. U.S.A.">
        <title>Insights into evolution of multicellular fungi from the assembled chromosomes of the mushroom Coprinopsis cinerea (Coprinus cinereus).</title>
        <authorList>
            <person name="Stajich J.E."/>
            <person name="Wilke S.K."/>
            <person name="Ahren D."/>
            <person name="Au C.H."/>
            <person name="Birren B.W."/>
            <person name="Borodovsky M."/>
            <person name="Burns C."/>
            <person name="Canback B."/>
            <person name="Casselton L.A."/>
            <person name="Cheng C.K."/>
            <person name="Deng J."/>
            <person name="Dietrich F.S."/>
            <person name="Fargo D.C."/>
            <person name="Farman M.L."/>
            <person name="Gathman A.C."/>
            <person name="Goldberg J."/>
            <person name="Guigo R."/>
            <person name="Hoegger P.J."/>
            <person name="Hooker J.B."/>
            <person name="Huggins A."/>
            <person name="James T.Y."/>
            <person name="Kamada T."/>
            <person name="Kilaru S."/>
            <person name="Kodira C."/>
            <person name="Kues U."/>
            <person name="Kupfer D."/>
            <person name="Kwan H.S."/>
            <person name="Lomsadze A."/>
            <person name="Li W."/>
            <person name="Lilly W.W."/>
            <person name="Ma L.J."/>
            <person name="Mackey A.J."/>
            <person name="Manning G."/>
            <person name="Martin F."/>
            <person name="Muraguchi H."/>
            <person name="Natvig D.O."/>
            <person name="Palmerini H."/>
            <person name="Ramesh M.A."/>
            <person name="Rehmeyer C.J."/>
            <person name="Roe B.A."/>
            <person name="Shenoy N."/>
            <person name="Stanke M."/>
            <person name="Ter-Hovhannisyan V."/>
            <person name="Tunlid A."/>
            <person name="Velagapudi R."/>
            <person name="Vision T.J."/>
            <person name="Zeng Q."/>
            <person name="Zolan M.E."/>
            <person name="Pukkila P.J."/>
        </authorList>
    </citation>
    <scope>NUCLEOTIDE SEQUENCE [LARGE SCALE GENOMIC DNA]</scope>
    <source>
        <strain evidence="3">Okayama-7 / 130 / ATCC MYA-4618 / FGSC 9003</strain>
    </source>
</reference>
<dbReference type="RefSeq" id="XP_002910117.1">
    <property type="nucleotide sequence ID" value="XM_002910071.1"/>
</dbReference>
<dbReference type="EMBL" id="AACS02000012">
    <property type="protein sequence ID" value="EFI26623.1"/>
    <property type="molecule type" value="Genomic_DNA"/>
</dbReference>
<organism evidence="2 3">
    <name type="scientific">Coprinopsis cinerea (strain Okayama-7 / 130 / ATCC MYA-4618 / FGSC 9003)</name>
    <name type="common">Inky cap fungus</name>
    <name type="synonym">Hormographiella aspergillata</name>
    <dbReference type="NCBI Taxonomy" id="240176"/>
    <lineage>
        <taxon>Eukaryota</taxon>
        <taxon>Fungi</taxon>
        <taxon>Dikarya</taxon>
        <taxon>Basidiomycota</taxon>
        <taxon>Agaricomycotina</taxon>
        <taxon>Agaricomycetes</taxon>
        <taxon>Agaricomycetidae</taxon>
        <taxon>Agaricales</taxon>
        <taxon>Agaricineae</taxon>
        <taxon>Psathyrellaceae</taxon>
        <taxon>Coprinopsis</taxon>
    </lineage>
</organism>
<dbReference type="AlphaFoldDB" id="D6RQS5"/>
<comment type="caution">
    <text evidence="2">The sequence shown here is derived from an EMBL/GenBank/DDBJ whole genome shotgun (WGS) entry which is preliminary data.</text>
</comment>
<evidence type="ECO:0000313" key="2">
    <source>
        <dbReference type="EMBL" id="EFI26623.1"/>
    </source>
</evidence>
<feature type="compositionally biased region" description="Low complexity" evidence="1">
    <location>
        <begin position="1"/>
        <end position="18"/>
    </location>
</feature>
<dbReference type="KEGG" id="cci:CC1G_15395"/>
<evidence type="ECO:0000313" key="3">
    <source>
        <dbReference type="Proteomes" id="UP000001861"/>
    </source>
</evidence>
<evidence type="ECO:0000256" key="1">
    <source>
        <dbReference type="SAM" id="MobiDB-lite"/>
    </source>
</evidence>
<accession>D6RQS5</accession>
<gene>
    <name evidence="2" type="ORF">CC1G_15395</name>
</gene>
<dbReference type="Proteomes" id="UP000001861">
    <property type="component" value="Unassembled WGS sequence"/>
</dbReference>
<feature type="region of interest" description="Disordered" evidence="1">
    <location>
        <begin position="1"/>
        <end position="26"/>
    </location>
</feature>
<dbReference type="GeneID" id="9380066"/>
<keyword evidence="3" id="KW-1185">Reference proteome</keyword>